<dbReference type="PRINTS" id="PR01002">
    <property type="entry name" value="FLGFLGJ"/>
</dbReference>
<dbReference type="Gene3D" id="1.10.530.10">
    <property type="match status" value="1"/>
</dbReference>
<dbReference type="InterPro" id="IPR002901">
    <property type="entry name" value="MGlyc_endo_b_GlcNAc-like_dom"/>
</dbReference>
<feature type="signal peptide" evidence="4">
    <location>
        <begin position="1"/>
        <end position="27"/>
    </location>
</feature>
<keyword evidence="7" id="KW-1185">Reference proteome</keyword>
<dbReference type="AlphaFoldDB" id="A0A4R5NDX0"/>
<reference evidence="6 7" key="1">
    <citation type="journal article" date="2019" name="Appl. Microbiol. Biotechnol.">
        <title>Uncovering carbohydrate metabolism through a genotype-phenotype association study of 56 lactic acid bacteria genomes.</title>
        <authorList>
            <person name="Buron-Moles G."/>
            <person name="Chailyan A."/>
            <person name="Dolejs I."/>
            <person name="Forster J."/>
            <person name="Miks M.H."/>
        </authorList>
    </citation>
    <scope>NUCLEOTIDE SEQUENCE [LARGE SCALE GENOMIC DNA]</scope>
    <source>
        <strain evidence="6 7">ATCC 29644</strain>
    </source>
</reference>
<dbReference type="Pfam" id="PF01832">
    <property type="entry name" value="Glucosaminidase"/>
    <property type="match status" value="1"/>
</dbReference>
<feature type="region of interest" description="Disordered" evidence="3">
    <location>
        <begin position="35"/>
        <end position="63"/>
    </location>
</feature>
<sequence>MSKKNLLTSALVLGTLAATATPSVVSAATTEDASQAASQAGTEQVNNKSEDNKTNIIAGSDEKKADTTVANSATVQAASESATNASRTTAIIQAASGITQAQQQAFLASAVPMAQKAASQYGVYTSVMLAQAILESAWGTSTLATQGHNLFGIKGDYNGAYVTMPTSEWSASQGWYTINANFRKYPSYYESFADNGNKLRNGVAWNSSYYSGTWKENTSSYKDATAWLQGRYATAPNYASSLNNLIQAYNLTQYDGNAETNGGSQTNSNTINVNNTNGNYVPLLAFNSDGSAKKITNRALANNTPWYTDQTKSYNGHTYYRVATNEWVEDTYLA</sequence>
<organism evidence="6 7">
    <name type="scientific">Companilactobacillus farciminis</name>
    <dbReference type="NCBI Taxonomy" id="1612"/>
    <lineage>
        <taxon>Bacteria</taxon>
        <taxon>Bacillati</taxon>
        <taxon>Bacillota</taxon>
        <taxon>Bacilli</taxon>
        <taxon>Lactobacillales</taxon>
        <taxon>Lactobacillaceae</taxon>
        <taxon>Companilactobacillus</taxon>
    </lineage>
</organism>
<dbReference type="Gene3D" id="4.10.80.30">
    <property type="entry name" value="DNA polymerase, domain 6"/>
    <property type="match status" value="1"/>
</dbReference>
<proteinExistence type="inferred from homology"/>
<evidence type="ECO:0000256" key="4">
    <source>
        <dbReference type="SAM" id="SignalP"/>
    </source>
</evidence>
<feature type="domain" description="Mannosyl-glycoprotein endo-beta-N-acetylglucosamidase-like" evidence="5">
    <location>
        <begin position="95"/>
        <end position="255"/>
    </location>
</feature>
<evidence type="ECO:0000256" key="3">
    <source>
        <dbReference type="SAM" id="MobiDB-lite"/>
    </source>
</evidence>
<evidence type="ECO:0000313" key="6">
    <source>
        <dbReference type="EMBL" id="TDG71759.1"/>
    </source>
</evidence>
<feature type="compositionally biased region" description="Polar residues" evidence="3">
    <location>
        <begin position="35"/>
        <end position="47"/>
    </location>
</feature>
<dbReference type="PANTHER" id="PTHR33308">
    <property type="entry name" value="PEPTIDOGLYCAN HYDROLASE FLGJ"/>
    <property type="match status" value="1"/>
</dbReference>
<comment type="similarity">
    <text evidence="1">Belongs to the glycosyl hydrolase 73 family.</text>
</comment>
<dbReference type="GO" id="GO:0004040">
    <property type="term" value="F:amidase activity"/>
    <property type="evidence" value="ECO:0007669"/>
    <property type="project" value="InterPro"/>
</dbReference>
<name>A0A4R5NDX0_9LACO</name>
<dbReference type="STRING" id="1612.ABB44_07010"/>
<dbReference type="PANTHER" id="PTHR33308:SF9">
    <property type="entry name" value="PEPTIDOGLYCAN HYDROLASE FLGJ"/>
    <property type="match status" value="1"/>
</dbReference>
<keyword evidence="4" id="KW-0732">Signal</keyword>
<gene>
    <name evidence="6" type="ORF">C5L30_002339</name>
</gene>
<dbReference type="EMBL" id="PUFN01000019">
    <property type="protein sequence ID" value="TDG71759.1"/>
    <property type="molecule type" value="Genomic_DNA"/>
</dbReference>
<evidence type="ECO:0000259" key="5">
    <source>
        <dbReference type="SMART" id="SM00047"/>
    </source>
</evidence>
<keyword evidence="2" id="KW-0378">Hydrolase</keyword>
<accession>A0A4R5NDX0</accession>
<dbReference type="Proteomes" id="UP000295257">
    <property type="component" value="Unassembled WGS sequence"/>
</dbReference>
<dbReference type="OrthoDB" id="2155627at2"/>
<evidence type="ECO:0000256" key="2">
    <source>
        <dbReference type="ARBA" id="ARBA00022801"/>
    </source>
</evidence>
<evidence type="ECO:0000256" key="1">
    <source>
        <dbReference type="ARBA" id="ARBA00010266"/>
    </source>
</evidence>
<comment type="caution">
    <text evidence="6">The sequence shown here is derived from an EMBL/GenBank/DDBJ whole genome shotgun (WGS) entry which is preliminary data.</text>
</comment>
<dbReference type="InterPro" id="IPR051056">
    <property type="entry name" value="Glycosyl_Hydrolase_73"/>
</dbReference>
<evidence type="ECO:0000313" key="7">
    <source>
        <dbReference type="Proteomes" id="UP000295257"/>
    </source>
</evidence>
<dbReference type="SMART" id="SM00047">
    <property type="entry name" value="LYZ2"/>
    <property type="match status" value="1"/>
</dbReference>
<dbReference type="RefSeq" id="WP_010020658.1">
    <property type="nucleotide sequence ID" value="NZ_CAJJMR010000008.1"/>
</dbReference>
<feature type="chain" id="PRO_5020339392" description="Mannosyl-glycoprotein endo-beta-N-acetylglucosamidase-like domain-containing protein" evidence="4">
    <location>
        <begin position="28"/>
        <end position="334"/>
    </location>
</feature>
<protein>
    <recommendedName>
        <fullName evidence="5">Mannosyl-glycoprotein endo-beta-N-acetylglucosamidase-like domain-containing protein</fullName>
    </recommendedName>
</protein>